<dbReference type="GO" id="GO:0004462">
    <property type="term" value="F:lactoylglutathione lyase activity"/>
    <property type="evidence" value="ECO:0007669"/>
    <property type="project" value="UniProtKB-EC"/>
</dbReference>
<dbReference type="Proteomes" id="UP000054937">
    <property type="component" value="Unassembled WGS sequence"/>
</dbReference>
<gene>
    <name evidence="14" type="ORF">PPERSA_09258</name>
</gene>
<proteinExistence type="inferred from homology"/>
<feature type="domain" description="VOC" evidence="13">
    <location>
        <begin position="12"/>
        <end position="168"/>
    </location>
</feature>
<evidence type="ECO:0000256" key="3">
    <source>
        <dbReference type="ARBA" id="ARBA00012081"/>
    </source>
</evidence>
<dbReference type="FunCoup" id="A0A0V0QLX8">
    <property type="interactions" value="12"/>
</dbReference>
<evidence type="ECO:0000256" key="8">
    <source>
        <dbReference type="ARBA" id="ARBA00030892"/>
    </source>
</evidence>
<evidence type="ECO:0000256" key="1">
    <source>
        <dbReference type="ARBA" id="ARBA00005008"/>
    </source>
</evidence>
<dbReference type="InterPro" id="IPR029068">
    <property type="entry name" value="Glyas_Bleomycin-R_OHBP_Dase"/>
</dbReference>
<feature type="binding site" evidence="12">
    <location>
        <position position="164"/>
    </location>
    <ligand>
        <name>Zn(2+)</name>
        <dbReference type="ChEBI" id="CHEBI:29105"/>
        <note>ligand shared between dimeric partners</note>
    </ligand>
</feature>
<dbReference type="GO" id="GO:0046872">
    <property type="term" value="F:metal ion binding"/>
    <property type="evidence" value="ECO:0007669"/>
    <property type="project" value="UniProtKB-KW"/>
</dbReference>
<sequence>MQQLEQIGGRYSWQQTMLRVKDYKKSVEYYQKYFNMTLIDQYDFPQWKFSLYFMASIQPDQISKLPTPGTEESHKFLWTFDGVVLELTYNYDTEKDENLHYHPGNTTQNENQKDGFGHIAFHVDDVYKFSEDLEKDGVQFKKRPDEGRMKGLAFAYDPDGYWVEIIKRPEGTKLKGQVTLGQTMLRVKDAEKSVKFYQEIFQMKLVCEKHFDDFSLYFLATLPEGVKAPENLNSQEAFDFAKSQEFPVLELTHNHGTEKMEKFEYLSGNTEPYKGFGHIGFLVDDVYKACEFMEQKGTQFQKKPDAGNMKGLAFAKDPDGYWIEIVKRGWVL</sequence>
<evidence type="ECO:0000256" key="11">
    <source>
        <dbReference type="PIRSR" id="PIRSR604361-1"/>
    </source>
</evidence>
<comment type="caution">
    <text evidence="14">The sequence shown here is derived from an EMBL/GenBank/DDBJ whole genome shotgun (WGS) entry which is preliminary data.</text>
</comment>
<evidence type="ECO:0000256" key="7">
    <source>
        <dbReference type="ARBA" id="ARBA00030291"/>
    </source>
</evidence>
<evidence type="ECO:0000256" key="5">
    <source>
        <dbReference type="ARBA" id="ARBA00022833"/>
    </source>
</evidence>
<keyword evidence="15" id="KW-1185">Reference proteome</keyword>
<dbReference type="InterPro" id="IPR004360">
    <property type="entry name" value="Glyas_Fos-R_dOase_dom"/>
</dbReference>
<feature type="active site" description="Proton donor/acceptor" evidence="11">
    <location>
        <position position="164"/>
    </location>
</feature>
<dbReference type="InParanoid" id="A0A0V0QLX8"/>
<evidence type="ECO:0000256" key="12">
    <source>
        <dbReference type="PIRSR" id="PIRSR604361-3"/>
    </source>
</evidence>
<dbReference type="EC" id="4.4.1.5" evidence="3"/>
<feature type="binding site" evidence="12">
    <location>
        <position position="118"/>
    </location>
    <ligand>
        <name>Zn(2+)</name>
        <dbReference type="ChEBI" id="CHEBI:29105"/>
        <note>ligand shared between dimeric partners</note>
    </ligand>
</feature>
<keyword evidence="4 12" id="KW-0479">Metal-binding</keyword>
<dbReference type="InterPro" id="IPR004361">
    <property type="entry name" value="Glyoxalase_1"/>
</dbReference>
<feature type="domain" description="VOC" evidence="13">
    <location>
        <begin position="179"/>
        <end position="328"/>
    </location>
</feature>
<dbReference type="NCBIfam" id="TIGR00068">
    <property type="entry name" value="glyox_I"/>
    <property type="match status" value="2"/>
</dbReference>
<reference evidence="14 15" key="1">
    <citation type="journal article" date="2015" name="Sci. Rep.">
        <title>Genome of the facultative scuticociliatosis pathogen Pseudocohnilembus persalinus provides insight into its virulence through horizontal gene transfer.</title>
        <authorList>
            <person name="Xiong J."/>
            <person name="Wang G."/>
            <person name="Cheng J."/>
            <person name="Tian M."/>
            <person name="Pan X."/>
            <person name="Warren A."/>
            <person name="Jiang C."/>
            <person name="Yuan D."/>
            <person name="Miao W."/>
        </authorList>
    </citation>
    <scope>NUCLEOTIDE SEQUENCE [LARGE SCALE GENOMIC DNA]</scope>
    <source>
        <strain evidence="14">36N120E</strain>
    </source>
</reference>
<keyword evidence="6" id="KW-0456">Lyase</keyword>
<evidence type="ECO:0000256" key="2">
    <source>
        <dbReference type="ARBA" id="ARBA00010363"/>
    </source>
</evidence>
<dbReference type="PROSITE" id="PS00935">
    <property type="entry name" value="GLYOXALASE_I_2"/>
    <property type="match status" value="1"/>
</dbReference>
<evidence type="ECO:0000256" key="10">
    <source>
        <dbReference type="ARBA" id="ARBA00033298"/>
    </source>
</evidence>
<dbReference type="UniPathway" id="UPA00619">
    <property type="reaction ID" value="UER00675"/>
</dbReference>
<comment type="pathway">
    <text evidence="1">Secondary metabolite metabolism; methylglyoxal degradation; (R)-lactate from methylglyoxal: step 1/2.</text>
</comment>
<dbReference type="OMA" id="KTSWEPV"/>
<dbReference type="PANTHER" id="PTHR10374">
    <property type="entry name" value="LACTOYLGLUTATHIONE LYASE GLYOXALASE I"/>
    <property type="match status" value="1"/>
</dbReference>
<evidence type="ECO:0000256" key="9">
    <source>
        <dbReference type="ARBA" id="ARBA00032460"/>
    </source>
</evidence>
<dbReference type="OrthoDB" id="16820at2759"/>
<comment type="cofactor">
    <cofactor evidence="12">
        <name>Zn(2+)</name>
        <dbReference type="ChEBI" id="CHEBI:29105"/>
    </cofactor>
    <text evidence="12">Binds 1 zinc ion per subunit. In the homodimer, two zinc ions are bound between subunits.</text>
</comment>
<comment type="similarity">
    <text evidence="2">Belongs to the glyoxalase I family.</text>
</comment>
<dbReference type="EMBL" id="LDAU01000140">
    <property type="protein sequence ID" value="KRX03246.1"/>
    <property type="molecule type" value="Genomic_DNA"/>
</dbReference>
<protein>
    <recommendedName>
        <fullName evidence="3">lactoylglutathione lyase</fullName>
        <ecNumber evidence="3">4.4.1.5</ecNumber>
    </recommendedName>
    <alternativeName>
        <fullName evidence="8">Aldoketomutase</fullName>
    </alternativeName>
    <alternativeName>
        <fullName evidence="7">Ketone-aldehyde mutase</fullName>
    </alternativeName>
    <alternativeName>
        <fullName evidence="9">Methylglyoxalase</fullName>
    </alternativeName>
    <alternativeName>
        <fullName evidence="10">S-D-lactoylglutathione methylglyoxal lyase</fullName>
    </alternativeName>
</protein>
<dbReference type="PROSITE" id="PS51819">
    <property type="entry name" value="VOC"/>
    <property type="match status" value="2"/>
</dbReference>
<dbReference type="Pfam" id="PF00903">
    <property type="entry name" value="Glyoxalase"/>
    <property type="match status" value="2"/>
</dbReference>
<name>A0A0V0QLX8_PSEPJ</name>
<organism evidence="14 15">
    <name type="scientific">Pseudocohnilembus persalinus</name>
    <name type="common">Ciliate</name>
    <dbReference type="NCBI Taxonomy" id="266149"/>
    <lineage>
        <taxon>Eukaryota</taxon>
        <taxon>Sar</taxon>
        <taxon>Alveolata</taxon>
        <taxon>Ciliophora</taxon>
        <taxon>Intramacronucleata</taxon>
        <taxon>Oligohymenophorea</taxon>
        <taxon>Scuticociliatia</taxon>
        <taxon>Philasterida</taxon>
        <taxon>Pseudocohnilembidae</taxon>
        <taxon>Pseudocohnilembus</taxon>
    </lineage>
</organism>
<dbReference type="InterPro" id="IPR018146">
    <property type="entry name" value="Glyoxalase_1_CS"/>
</dbReference>
<dbReference type="AlphaFoldDB" id="A0A0V0QLX8"/>
<keyword evidence="5 12" id="KW-0862">Zinc</keyword>
<evidence type="ECO:0000259" key="13">
    <source>
        <dbReference type="PROSITE" id="PS51819"/>
    </source>
</evidence>
<dbReference type="CDD" id="cd07233">
    <property type="entry name" value="GlxI_Zn"/>
    <property type="match status" value="2"/>
</dbReference>
<evidence type="ECO:0000256" key="6">
    <source>
        <dbReference type="ARBA" id="ARBA00023239"/>
    </source>
</evidence>
<dbReference type="PANTHER" id="PTHR10374:SF30">
    <property type="entry name" value="LACTOYLGLUTATHIONE LYASE"/>
    <property type="match status" value="1"/>
</dbReference>
<dbReference type="Gene3D" id="3.10.180.10">
    <property type="entry name" value="2,3-Dihydroxybiphenyl 1,2-Dioxygenase, domain 1"/>
    <property type="match status" value="2"/>
</dbReference>
<evidence type="ECO:0000256" key="4">
    <source>
        <dbReference type="ARBA" id="ARBA00022723"/>
    </source>
</evidence>
<accession>A0A0V0QLX8</accession>
<evidence type="ECO:0000313" key="15">
    <source>
        <dbReference type="Proteomes" id="UP000054937"/>
    </source>
</evidence>
<evidence type="ECO:0000313" key="14">
    <source>
        <dbReference type="EMBL" id="KRX03246.1"/>
    </source>
</evidence>
<dbReference type="SUPFAM" id="SSF54593">
    <property type="entry name" value="Glyoxalase/Bleomycin resistance protein/Dihydroxybiphenyl dioxygenase"/>
    <property type="match status" value="2"/>
</dbReference>
<dbReference type="InterPro" id="IPR037523">
    <property type="entry name" value="VOC_core"/>
</dbReference>